<name>A0ACC2CET3_DIPCM</name>
<gene>
    <name evidence="1" type="ORF">O6H91_10G016600</name>
</gene>
<accession>A0ACC2CET3</accession>
<proteinExistence type="predicted"/>
<evidence type="ECO:0000313" key="1">
    <source>
        <dbReference type="EMBL" id="KAJ7540472.1"/>
    </source>
</evidence>
<dbReference type="Proteomes" id="UP001162992">
    <property type="component" value="Chromosome 10"/>
</dbReference>
<evidence type="ECO:0000313" key="2">
    <source>
        <dbReference type="Proteomes" id="UP001162992"/>
    </source>
</evidence>
<dbReference type="EMBL" id="CM055101">
    <property type="protein sequence ID" value="KAJ7540472.1"/>
    <property type="molecule type" value="Genomic_DNA"/>
</dbReference>
<organism evidence="1 2">
    <name type="scientific">Diphasiastrum complanatum</name>
    <name type="common">Issler's clubmoss</name>
    <name type="synonym">Lycopodium complanatum</name>
    <dbReference type="NCBI Taxonomy" id="34168"/>
    <lineage>
        <taxon>Eukaryota</taxon>
        <taxon>Viridiplantae</taxon>
        <taxon>Streptophyta</taxon>
        <taxon>Embryophyta</taxon>
        <taxon>Tracheophyta</taxon>
        <taxon>Lycopodiopsida</taxon>
        <taxon>Lycopodiales</taxon>
        <taxon>Lycopodiaceae</taxon>
        <taxon>Lycopodioideae</taxon>
        <taxon>Diphasiastrum</taxon>
    </lineage>
</organism>
<comment type="caution">
    <text evidence="1">The sequence shown here is derived from an EMBL/GenBank/DDBJ whole genome shotgun (WGS) entry which is preliminary data.</text>
</comment>
<sequence>MASVARAIEQAACEKVDPSLWWESHSELLRDLEECLASSSDSDSSLLGGVASIRALPSVQSLAERFQVQHTWLLGMLAQFKPPSASSREAIKLSRISIGNNLVDIQPELRDTTMEISKHLDLDEVQTYLLVSRCTKVQHNFQLEDELLLQVTMSYYLERQCLLKCTRLLLTYQMLEEEAFSNSYAEVASKEVKKLLESGIEEKTLANLKQLSPFIDVHHLALEYADMWVEETILEQSLLMDVLFLLYYKPLCICNSSRWEELLLMFQEIVFEGGSGELLAITAEAKKYIQHIRHQAMLILIEALDLDNLLLMIHGDIAFSRGKHGFSLEELQQLDMKIAGLDPADAAEYAPLMLGWATFLCLVSCLPSDGVHADSLEFEHAGYAHQAFKNGAYGFLLHMLQTDLFKEPDAPISGYKNVVKTLIAACLAAYDFSNQTERDACNVLVDILCNIYQGQEALSYELWDRESVLDGPIRSLLFSLRDCFPYQILRLVRLLSSLCEGSWSTECVYNFLYTMVDVTSLLDYSEQPSIPDLKNSLQTTRTLQLADAPGVLIPAGTLGRIERILENNSVLVKWKCSHSALLILLARLLQWPLNDSQKEEVVAIIGLLNRMLKSNKMLVSLFLDIENSKAVLIARAAERFESSLRFDIVSAICSLINNFVGDLEYDAATVDCIGILSSLANYCPMEVAAGISSTDLFLPTDKYLNISDDRSLLKYPAQSRILTTHHRTGRYFLVVSVLDFGKVLLERGIQAESILSLTKHTIQKILVDHLNWKYKQRHERWEVATKIFEFLLSVLGETSWHNDNLRNMVLEALLNDANIHDVLLQVLTIDDRSLEDLRFNRTVQPKEIEWMELAICTVLKLLNMVLLEVNAKECPIISLLEQSLFRKRESSMPFVAVVMSFMCYFRNADLQVASVELLKNLCVTAQKAQPHSFNIASHINIELRKRLRTNINQLISEDCAFRNSSIFQGVLDFLSSAVKFQPALVELLLFPWENNDYQQALPGKANFVTHAKFVADTPSATFKKSESLDAIVKILRKCAVLLKSNPCILSRVLLFLSTLWQGGAEYFPLIEAYKNEGKVWDWIGSCLPSLPTNARPQDSLESTPIVLQMQEELISTTTSQQKFAIAMQYYCQASSFHIIANDLFLQQQTLYLGSGDANPKALSVKGDVNHGEIGTDTRSGISKAADSNDSGSLSVLIGWIQSSKAQYIIQSTVFTKIEKDILLEAKAEAQALVVGLMGKILSGDTRGMNVSFIHRLREASSKILEHPAFMELFSYYSSHGFSHGEQVQTMLLIDLYYHLHGQVRGGRQVPDGPFQQVAEFLLSIELDRLLLPESHSQPKMHHPLYRNCLVYDIPALEHALGLELWPKNDGGVLPVSAAESTLQSLSHANTIASLEDAKLCALEAFSDLVTIAIFDKQKWPREALDGAWTQSNLQECVVNLCNVLEKEMVAMGPLKRGDHNMSKFVLVQAQLLLILFQWLRNRVSLGFVHGCEWFKICARVVRTSVVCLRHALETSESFHQENVPVKSLLAVFLIALELMYSEKRRDGSQENSTQSTSSGQGLGGAFVDITLAGLEFLPFLCSASDVKAYEFLSLAAINLLIKGFLASSTWLPIVHKEFPTKRAISRLSLSDVDAANALLQLCLTFSRAKKSAEMLHSAGFIDHFLVLSQQLREDSSFVASDSAGPFSIWHKRPRQQGLWGLGVAVVTAMVHVLANNDINSSIVDSAFRFFRVESCRMLGALHTPYSINDSEGKKRARFQHPQTSLSSLQETQYVIALICELVHYHVLWENALQDAASTLREMAIHLLAYIAREGLARPSSYTSAGLALIVICPPQNKEEIIAQSRAPIVGSTSAWFAVAARGSVSNSKKVIPRLSSHSSPSSPLRKNSSFSTAVVVFDNAKADFSVAYSEYSDKVAFCVYSIASLLLTFICTEVQQAIQDSEGQIPNVSRFPELPAPEILHGLQDQVMAVLTEICSAGGDKMAKEVHHVCYLLLGILEKTLYLEACLFHIYGICPLSLRSDDFSREYKALLTAAQGCQFMETLLNPMKQIVFLAYPGVV</sequence>
<protein>
    <submittedName>
        <fullName evidence="1">Uncharacterized protein</fullName>
    </submittedName>
</protein>
<keyword evidence="2" id="KW-1185">Reference proteome</keyword>
<reference evidence="2" key="1">
    <citation type="journal article" date="2024" name="Proc. Natl. Acad. Sci. U.S.A.">
        <title>Extraordinary preservation of gene collinearity over three hundred million years revealed in homosporous lycophytes.</title>
        <authorList>
            <person name="Li C."/>
            <person name="Wickell D."/>
            <person name="Kuo L.Y."/>
            <person name="Chen X."/>
            <person name="Nie B."/>
            <person name="Liao X."/>
            <person name="Peng D."/>
            <person name="Ji J."/>
            <person name="Jenkins J."/>
            <person name="Williams M."/>
            <person name="Shu S."/>
            <person name="Plott C."/>
            <person name="Barry K."/>
            <person name="Rajasekar S."/>
            <person name="Grimwood J."/>
            <person name="Han X."/>
            <person name="Sun S."/>
            <person name="Hou Z."/>
            <person name="He W."/>
            <person name="Dai G."/>
            <person name="Sun C."/>
            <person name="Schmutz J."/>
            <person name="Leebens-Mack J.H."/>
            <person name="Li F.W."/>
            <person name="Wang L."/>
        </authorList>
    </citation>
    <scope>NUCLEOTIDE SEQUENCE [LARGE SCALE GENOMIC DNA]</scope>
    <source>
        <strain evidence="2">cv. PW_Plant_1</strain>
    </source>
</reference>